<keyword evidence="5" id="KW-1185">Reference proteome</keyword>
<dbReference type="EMBL" id="JACEUX010000001">
    <property type="protein sequence ID" value="MBA5245910.1"/>
    <property type="molecule type" value="Genomic_DNA"/>
</dbReference>
<dbReference type="Proteomes" id="UP000539710">
    <property type="component" value="Unassembled WGS sequence"/>
</dbReference>
<dbReference type="Proteomes" id="UP000515349">
    <property type="component" value="Chromosome"/>
</dbReference>
<proteinExistence type="predicted"/>
<reference evidence="2" key="4">
    <citation type="submission" date="2020-07" db="EMBL/GenBank/DDBJ databases">
        <authorList>
            <person name="Yang C."/>
        </authorList>
    </citation>
    <scope>NUCLEOTIDE SEQUENCE</scope>
    <source>
        <strain evidence="2">Cx-624</strain>
    </source>
</reference>
<dbReference type="KEGG" id="cbau:H1R16_01385"/>
<sequence length="366" mass="42626">MSDFKENSILREIQKAKVRCSINSLRNLLHSDFCEMYDPFKDYFENLPEYTGDKDHIEELALTITTTKPDLWKECFKKWFVAMVACVLDEKQINQAVIVFSGKQGLGKTTWIEKLMPRQLKQYIFSGTVNPNNKDTLIHLAECMLINLDELENLNRTEIGSLKELITKTHIRMRKAYGHNNDNMPRRASFAGSVNTAQFLNDTTGSRRFLCFELEHIEYQHQVDINLCYAQAYKLYQKGFRHWFNQEEIKDINANNEQYQLMSPEEELLLTWFEPATRETGNAFLNASQIGVRLATVANINVTDGTVNKLGKALKKHGFTRIVRNKSYFYVVNVLDVDEVDRRARKKEHIETDNSEVGKLPYRFPN</sequence>
<evidence type="ECO:0000259" key="1">
    <source>
        <dbReference type="Pfam" id="PF05272"/>
    </source>
</evidence>
<evidence type="ECO:0000313" key="5">
    <source>
        <dbReference type="Proteomes" id="UP000539710"/>
    </source>
</evidence>
<evidence type="ECO:0000313" key="2">
    <source>
        <dbReference type="EMBL" id="MBA5245910.1"/>
    </source>
</evidence>
<dbReference type="Pfam" id="PF05272">
    <property type="entry name" value="VapE-like_dom"/>
    <property type="match status" value="1"/>
</dbReference>
<dbReference type="PANTHER" id="PTHR34985:SF1">
    <property type="entry name" value="SLR0554 PROTEIN"/>
    <property type="match status" value="1"/>
</dbReference>
<gene>
    <name evidence="3" type="ORF">H1R16_01385</name>
    <name evidence="2" type="ORF">H2507_01885</name>
</gene>
<reference evidence="3" key="1">
    <citation type="submission" date="2020-07" db="EMBL/GenBank/DDBJ databases">
        <title>Chryseobacterium sp. CX-624.</title>
        <authorList>
            <person name="Yang C."/>
        </authorList>
    </citation>
    <scope>NUCLEOTIDE SEQUENCE</scope>
    <source>
        <strain evidence="3">CX-624</strain>
    </source>
</reference>
<dbReference type="InterPro" id="IPR007936">
    <property type="entry name" value="VapE-like_dom"/>
</dbReference>
<dbReference type="AlphaFoldDB" id="A0A7D7QZK8"/>
<protein>
    <submittedName>
        <fullName evidence="3">Virulence-associated e family protein</fullName>
    </submittedName>
</protein>
<dbReference type="PANTHER" id="PTHR34985">
    <property type="entry name" value="SLR0554 PROTEIN"/>
    <property type="match status" value="1"/>
</dbReference>
<reference evidence="4" key="2">
    <citation type="submission" date="2020-07" db="EMBL/GenBank/DDBJ databases">
        <title>Chryseobacterium sp.cx-624.</title>
        <authorList>
            <person name="Yang C."/>
        </authorList>
    </citation>
    <scope>NUCLEOTIDE SEQUENCE [LARGE SCALE GENOMIC DNA]</scope>
    <source>
        <strain evidence="4">cx-624</strain>
    </source>
</reference>
<name>A0A7D7QZK8_9FLAO</name>
<feature type="domain" description="Virulence-associated protein E-like" evidence="1">
    <location>
        <begin position="54"/>
        <end position="260"/>
    </location>
</feature>
<evidence type="ECO:0000313" key="4">
    <source>
        <dbReference type="Proteomes" id="UP000515349"/>
    </source>
</evidence>
<reference evidence="5" key="3">
    <citation type="submission" date="2020-07" db="EMBL/GenBank/DDBJ databases">
        <title>Flavobacterium sp. xlx-214.</title>
        <authorList>
            <person name="Yang C."/>
        </authorList>
    </citation>
    <scope>NUCLEOTIDE SEQUENCE [LARGE SCALE GENOMIC DNA]</scope>
    <source>
        <strain evidence="5">CX-624</strain>
    </source>
</reference>
<dbReference type="EMBL" id="CP059472">
    <property type="protein sequence ID" value="QMS99546.1"/>
    <property type="molecule type" value="Genomic_DNA"/>
</dbReference>
<accession>A0A7D7QZK8</accession>
<evidence type="ECO:0000313" key="3">
    <source>
        <dbReference type="EMBL" id="QMS99546.1"/>
    </source>
</evidence>
<organism evidence="3 4">
    <name type="scientific">Marnyiella aurantia</name>
    <dbReference type="NCBI Taxonomy" id="2758037"/>
    <lineage>
        <taxon>Bacteria</taxon>
        <taxon>Pseudomonadati</taxon>
        <taxon>Bacteroidota</taxon>
        <taxon>Flavobacteriia</taxon>
        <taxon>Flavobacteriales</taxon>
        <taxon>Weeksellaceae</taxon>
        <taxon>Marnyiella</taxon>
    </lineage>
</organism>